<evidence type="ECO:0000313" key="2">
    <source>
        <dbReference type="Proteomes" id="UP001417504"/>
    </source>
</evidence>
<comment type="caution">
    <text evidence="1">The sequence shown here is derived from an EMBL/GenBank/DDBJ whole genome shotgun (WGS) entry which is preliminary data.</text>
</comment>
<keyword evidence="2" id="KW-1185">Reference proteome</keyword>
<sequence>MQVDSFTVRALSTLKCSTHQACTLKILTTSGKIIMRNYLKDMRMPGQVKGDDNLTREARTCCRTIGSNGQDIKPVDKNVNLWPDSVLVKTFILSSSF</sequence>
<organism evidence="1 2">
    <name type="scientific">Stephania japonica</name>
    <dbReference type="NCBI Taxonomy" id="461633"/>
    <lineage>
        <taxon>Eukaryota</taxon>
        <taxon>Viridiplantae</taxon>
        <taxon>Streptophyta</taxon>
        <taxon>Embryophyta</taxon>
        <taxon>Tracheophyta</taxon>
        <taxon>Spermatophyta</taxon>
        <taxon>Magnoliopsida</taxon>
        <taxon>Ranunculales</taxon>
        <taxon>Menispermaceae</taxon>
        <taxon>Menispermoideae</taxon>
        <taxon>Cissampelideae</taxon>
        <taxon>Stephania</taxon>
    </lineage>
</organism>
<gene>
    <name evidence="1" type="ORF">Sjap_024138</name>
</gene>
<accession>A0AAP0HNP0</accession>
<evidence type="ECO:0000313" key="1">
    <source>
        <dbReference type="EMBL" id="KAK9090961.1"/>
    </source>
</evidence>
<protein>
    <submittedName>
        <fullName evidence="1">Uncharacterized protein</fullName>
    </submittedName>
</protein>
<reference evidence="1 2" key="1">
    <citation type="submission" date="2024-01" db="EMBL/GenBank/DDBJ databases">
        <title>Genome assemblies of Stephania.</title>
        <authorList>
            <person name="Yang L."/>
        </authorList>
    </citation>
    <scope>NUCLEOTIDE SEQUENCE [LARGE SCALE GENOMIC DNA]</scope>
    <source>
        <strain evidence="1">QJT</strain>
        <tissue evidence="1">Leaf</tissue>
    </source>
</reference>
<dbReference type="EMBL" id="JBBNAE010000010">
    <property type="protein sequence ID" value="KAK9090961.1"/>
    <property type="molecule type" value="Genomic_DNA"/>
</dbReference>
<proteinExistence type="predicted"/>
<name>A0AAP0HNP0_9MAGN</name>
<dbReference type="AlphaFoldDB" id="A0AAP0HNP0"/>
<dbReference type="Proteomes" id="UP001417504">
    <property type="component" value="Unassembled WGS sequence"/>
</dbReference>